<dbReference type="AlphaFoldDB" id="A0A3Q9QYN3"/>
<keyword evidence="2" id="KW-1185">Reference proteome</keyword>
<protein>
    <submittedName>
        <fullName evidence="1">Fur-regulated basic protein FbpA</fullName>
    </submittedName>
</protein>
<dbReference type="EMBL" id="CP022572">
    <property type="protein sequence ID" value="AZU61879.1"/>
    <property type="molecule type" value="Genomic_DNA"/>
</dbReference>
<sequence>MNDFLQDAVQDERQILIEKLIKSGIFKINDKHLYEGSLSELETVYQEIRNCEAVTL</sequence>
<dbReference type="KEGG" id="nmk:CHR53_11645"/>
<evidence type="ECO:0000313" key="1">
    <source>
        <dbReference type="EMBL" id="AZU61879.1"/>
    </source>
</evidence>
<reference evidence="1 2" key="1">
    <citation type="submission" date="2017-07" db="EMBL/GenBank/DDBJ databases">
        <title>The complete genome sequence of Bacillus mesonae strain H20-5, an efficient strain improving plant abiotic stress resistance.</title>
        <authorList>
            <person name="Kim S.Y."/>
            <person name="Song H."/>
            <person name="Sang M.K."/>
            <person name="Weon H.-Y."/>
            <person name="Song J."/>
        </authorList>
    </citation>
    <scope>NUCLEOTIDE SEQUENCE [LARGE SCALE GENOMIC DNA]</scope>
    <source>
        <strain evidence="1 2">H20-5</strain>
    </source>
</reference>
<dbReference type="Proteomes" id="UP000282892">
    <property type="component" value="Chromosome"/>
</dbReference>
<proteinExistence type="predicted"/>
<dbReference type="OrthoDB" id="2972281at2"/>
<accession>A0A3Q9QYN3</accession>
<dbReference type="RefSeq" id="WP_084797945.1">
    <property type="nucleotide sequence ID" value="NZ_CP022572.1"/>
</dbReference>
<dbReference type="InterPro" id="IPR025072">
    <property type="entry name" value="Fur_reg_FbpA"/>
</dbReference>
<organism evidence="1 2">
    <name type="scientific">Neobacillus mesonae</name>
    <dbReference type="NCBI Taxonomy" id="1193713"/>
    <lineage>
        <taxon>Bacteria</taxon>
        <taxon>Bacillati</taxon>
        <taxon>Bacillota</taxon>
        <taxon>Bacilli</taxon>
        <taxon>Bacillales</taxon>
        <taxon>Bacillaceae</taxon>
        <taxon>Neobacillus</taxon>
    </lineage>
</organism>
<evidence type="ECO:0000313" key="2">
    <source>
        <dbReference type="Proteomes" id="UP000282892"/>
    </source>
</evidence>
<dbReference type="Pfam" id="PF13076">
    <property type="entry name" value="Fur_reg_FbpA"/>
    <property type="match status" value="1"/>
</dbReference>
<name>A0A3Q9QYN3_9BACI</name>
<gene>
    <name evidence="1" type="ORF">CHR53_11645</name>
</gene>